<sequence length="156" mass="16641">MPPSPSLMNGISSTMICSSLPLSSLSRESCTSTRTRSATSSPPRLSTIASSIPAVTSSKRALKSPTCRVGYLKLGLKVPDTGLVSVMAVNNEIGVIQPMEEVGQICKEFNFLFQPMLPKCGPASFPSPESQQHLALWSNSRPLQTLSLCVFPSSNP</sequence>
<dbReference type="InterPro" id="IPR015421">
    <property type="entry name" value="PyrdxlP-dep_Trfase_major"/>
</dbReference>
<dbReference type="Gene3D" id="3.40.640.10">
    <property type="entry name" value="Type I PLP-dependent aspartate aminotransferase-like (Major domain)"/>
    <property type="match status" value="1"/>
</dbReference>
<name>A0A7N2QZE1_QUELO</name>
<proteinExistence type="predicted"/>
<feature type="domain" description="Aminotransferase class V" evidence="1">
    <location>
        <begin position="79"/>
        <end position="112"/>
    </location>
</feature>
<dbReference type="AlphaFoldDB" id="A0A7N2QZE1"/>
<organism evidence="2 3">
    <name type="scientific">Quercus lobata</name>
    <name type="common">Valley oak</name>
    <dbReference type="NCBI Taxonomy" id="97700"/>
    <lineage>
        <taxon>Eukaryota</taxon>
        <taxon>Viridiplantae</taxon>
        <taxon>Streptophyta</taxon>
        <taxon>Embryophyta</taxon>
        <taxon>Tracheophyta</taxon>
        <taxon>Spermatophyta</taxon>
        <taxon>Magnoliopsida</taxon>
        <taxon>eudicotyledons</taxon>
        <taxon>Gunneridae</taxon>
        <taxon>Pentapetalae</taxon>
        <taxon>rosids</taxon>
        <taxon>fabids</taxon>
        <taxon>Fagales</taxon>
        <taxon>Fagaceae</taxon>
        <taxon>Quercus</taxon>
    </lineage>
</organism>
<keyword evidence="3" id="KW-1185">Reference proteome</keyword>
<accession>A0A7N2QZE1</accession>
<dbReference type="InterPro" id="IPR015424">
    <property type="entry name" value="PyrdxlP-dep_Trfase"/>
</dbReference>
<dbReference type="InterPro" id="IPR000192">
    <property type="entry name" value="Aminotrans_V_dom"/>
</dbReference>
<evidence type="ECO:0000313" key="3">
    <source>
        <dbReference type="Proteomes" id="UP000594261"/>
    </source>
</evidence>
<dbReference type="Pfam" id="PF00266">
    <property type="entry name" value="Aminotran_5"/>
    <property type="match status" value="1"/>
</dbReference>
<evidence type="ECO:0000313" key="2">
    <source>
        <dbReference type="EnsemblPlants" id="QL02p060631:mrna"/>
    </source>
</evidence>
<dbReference type="InParanoid" id="A0A7N2QZE1"/>
<dbReference type="EnsemblPlants" id="QL02p060631:mrna">
    <property type="protein sequence ID" value="QL02p060631:mrna"/>
    <property type="gene ID" value="QL02p060631"/>
</dbReference>
<protein>
    <recommendedName>
        <fullName evidence="1">Aminotransferase class V domain-containing protein</fullName>
    </recommendedName>
</protein>
<dbReference type="Proteomes" id="UP000594261">
    <property type="component" value="Chromosome 2"/>
</dbReference>
<reference evidence="2" key="2">
    <citation type="submission" date="2021-01" db="UniProtKB">
        <authorList>
            <consortium name="EnsemblPlants"/>
        </authorList>
    </citation>
    <scope>IDENTIFICATION</scope>
</reference>
<evidence type="ECO:0000259" key="1">
    <source>
        <dbReference type="Pfam" id="PF00266"/>
    </source>
</evidence>
<reference evidence="3" key="1">
    <citation type="journal article" date="2016" name="G3 (Bethesda)">
        <title>First Draft Assembly and Annotation of the Genome of a California Endemic Oak Quercus lobata Nee (Fagaceae).</title>
        <authorList>
            <person name="Sork V.L."/>
            <person name="Fitz-Gibbon S.T."/>
            <person name="Puiu D."/>
            <person name="Crepeau M."/>
            <person name="Gugger P.F."/>
            <person name="Sherman R."/>
            <person name="Stevens K."/>
            <person name="Langley C.H."/>
            <person name="Pellegrini M."/>
            <person name="Salzberg S.L."/>
        </authorList>
    </citation>
    <scope>NUCLEOTIDE SEQUENCE [LARGE SCALE GENOMIC DNA]</scope>
    <source>
        <strain evidence="3">cv. SW786</strain>
    </source>
</reference>
<dbReference type="SUPFAM" id="SSF53383">
    <property type="entry name" value="PLP-dependent transferases"/>
    <property type="match status" value="1"/>
</dbReference>
<dbReference type="Gramene" id="QL02p060631:mrna">
    <property type="protein sequence ID" value="QL02p060631:mrna"/>
    <property type="gene ID" value="QL02p060631"/>
</dbReference>